<evidence type="ECO:0000313" key="1">
    <source>
        <dbReference type="EMBL" id="KUF91765.1"/>
    </source>
</evidence>
<sequence>MATLYISRSSPFWFSHDMCILIWKELCRTQKEIKVPNHNDSEQTAPISPSKNELRLYWKRQVELEQVNFITVCELYHKMTRKTLGSITEDTESVHFEQNTYRKMFIMSGKQLPHLNPNSSDVDKMFYYSVMLTLLKSHRNGEFFCGTLDVEQEYLEFLQLSTNSCKTQMIEFEHKWMDYYRAESESVEEREPEEDIILRTRAAASTPWEPYVSDAADTDSDSDVNDDYIDDHTDLYVEQMVSEVLNPSPIDAVPNLRSTIENVFRQYVQTPPSFSPSFTNLEQYIQTVEPHRICEISTGTTDFIKAFQKLEHDLRNLKNASNPYLGIYEDNIIDLPTNLRSFPSIRAVSKAFKLNFWQHAMFEPLQDIYYFLTSRISKRFYKSIRSQAIFQDSLMK</sequence>
<accession>A0A0W8D6A4</accession>
<comment type="caution">
    <text evidence="1">The sequence shown here is derived from an EMBL/GenBank/DDBJ whole genome shotgun (WGS) entry which is preliminary data.</text>
</comment>
<protein>
    <submittedName>
        <fullName evidence="1">Uncharacterized protein</fullName>
    </submittedName>
</protein>
<dbReference type="AlphaFoldDB" id="A0A0W8D6A4"/>
<dbReference type="EMBL" id="LNFO01001406">
    <property type="protein sequence ID" value="KUF91765.1"/>
    <property type="molecule type" value="Genomic_DNA"/>
</dbReference>
<reference evidence="1 2" key="1">
    <citation type="submission" date="2015-11" db="EMBL/GenBank/DDBJ databases">
        <title>Genomes and virulence difference between two physiological races of Phytophthora nicotianae.</title>
        <authorList>
            <person name="Liu H."/>
            <person name="Ma X."/>
            <person name="Yu H."/>
            <person name="Fang D."/>
            <person name="Li Y."/>
            <person name="Wang X."/>
            <person name="Wang W."/>
            <person name="Dong Y."/>
            <person name="Xiao B."/>
        </authorList>
    </citation>
    <scope>NUCLEOTIDE SEQUENCE [LARGE SCALE GENOMIC DNA]</scope>
    <source>
        <strain evidence="2">race 0</strain>
    </source>
</reference>
<proteinExistence type="predicted"/>
<gene>
    <name evidence="1" type="ORF">AM587_10008492</name>
</gene>
<dbReference type="Proteomes" id="UP000052943">
    <property type="component" value="Unassembled WGS sequence"/>
</dbReference>
<evidence type="ECO:0000313" key="2">
    <source>
        <dbReference type="Proteomes" id="UP000052943"/>
    </source>
</evidence>
<organism evidence="1 2">
    <name type="scientific">Phytophthora nicotianae</name>
    <name type="common">Potato buckeye rot agent</name>
    <name type="synonym">Phytophthora parasitica</name>
    <dbReference type="NCBI Taxonomy" id="4792"/>
    <lineage>
        <taxon>Eukaryota</taxon>
        <taxon>Sar</taxon>
        <taxon>Stramenopiles</taxon>
        <taxon>Oomycota</taxon>
        <taxon>Peronosporomycetes</taxon>
        <taxon>Peronosporales</taxon>
        <taxon>Peronosporaceae</taxon>
        <taxon>Phytophthora</taxon>
    </lineage>
</organism>
<name>A0A0W8D6A4_PHYNI</name>